<protein>
    <submittedName>
        <fullName evidence="2">Uncharacterized protein</fullName>
    </submittedName>
</protein>
<name>A0A2A4T9U3_9DELT</name>
<reference evidence="3" key="1">
    <citation type="submission" date="2017-08" db="EMBL/GenBank/DDBJ databases">
        <title>A dynamic microbial community with high functional redundancy inhabits the cold, oxic subseafloor aquifer.</title>
        <authorList>
            <person name="Tully B.J."/>
            <person name="Wheat C.G."/>
            <person name="Glazer B.T."/>
            <person name="Huber J.A."/>
        </authorList>
    </citation>
    <scope>NUCLEOTIDE SEQUENCE [LARGE SCALE GENOMIC DNA]</scope>
</reference>
<organism evidence="2 3">
    <name type="scientific">SAR324 cluster bacterium</name>
    <dbReference type="NCBI Taxonomy" id="2024889"/>
    <lineage>
        <taxon>Bacteria</taxon>
        <taxon>Deltaproteobacteria</taxon>
        <taxon>SAR324 cluster</taxon>
    </lineage>
</organism>
<dbReference type="Proteomes" id="UP000218113">
    <property type="component" value="Unassembled WGS sequence"/>
</dbReference>
<comment type="caution">
    <text evidence="2">The sequence shown here is derived from an EMBL/GenBank/DDBJ whole genome shotgun (WGS) entry which is preliminary data.</text>
</comment>
<evidence type="ECO:0000256" key="1">
    <source>
        <dbReference type="SAM" id="Phobius"/>
    </source>
</evidence>
<evidence type="ECO:0000313" key="3">
    <source>
        <dbReference type="Proteomes" id="UP000218113"/>
    </source>
</evidence>
<gene>
    <name evidence="2" type="ORF">COB67_02285</name>
</gene>
<sequence length="115" mass="13116">MNIILITVALVEVIPFGYMMYIMLIKLVKGLTNTVNKVLDRCVHDIPYRNNIASALFFFQDMGPNISSFSIIAMFISSEENYVTLTIVFIVGIIIKELSRKLKNAFYNEINVRSS</sequence>
<keyword evidence="1" id="KW-1133">Transmembrane helix</keyword>
<proteinExistence type="predicted"/>
<feature type="transmembrane region" description="Helical" evidence="1">
    <location>
        <begin position="6"/>
        <end position="28"/>
    </location>
</feature>
<keyword evidence="1" id="KW-0812">Transmembrane</keyword>
<dbReference type="AlphaFoldDB" id="A0A2A4T9U3"/>
<evidence type="ECO:0000313" key="2">
    <source>
        <dbReference type="EMBL" id="PCI30134.1"/>
    </source>
</evidence>
<keyword evidence="1" id="KW-0472">Membrane</keyword>
<dbReference type="EMBL" id="NVSR01000007">
    <property type="protein sequence ID" value="PCI30134.1"/>
    <property type="molecule type" value="Genomic_DNA"/>
</dbReference>
<feature type="transmembrane region" description="Helical" evidence="1">
    <location>
        <begin position="82"/>
        <end position="99"/>
    </location>
</feature>
<accession>A0A2A4T9U3</accession>